<reference evidence="2 3" key="1">
    <citation type="submission" date="2018-07" db="EMBL/GenBank/DDBJ databases">
        <title>A high quality draft genome assembly of the barn swallow (H. rustica rustica).</title>
        <authorList>
            <person name="Formenti G."/>
            <person name="Chiara M."/>
            <person name="Poveda L."/>
            <person name="Francoijs K.-J."/>
            <person name="Bonisoli-Alquati A."/>
            <person name="Canova L."/>
            <person name="Gianfranceschi L."/>
            <person name="Horner D.S."/>
            <person name="Saino N."/>
        </authorList>
    </citation>
    <scope>NUCLEOTIDE SEQUENCE [LARGE SCALE GENOMIC DNA]</scope>
    <source>
        <strain evidence="2">Chelidonia</strain>
        <tissue evidence="2">Blood</tissue>
    </source>
</reference>
<name>A0A3M0JHD6_HIRRU</name>
<dbReference type="AlphaFoldDB" id="A0A3M0JHD6"/>
<dbReference type="PANTHER" id="PTHR43675:SF1">
    <property type="entry name" value="RIKEN CDNA 2700097O09 GENE"/>
    <property type="match status" value="1"/>
</dbReference>
<dbReference type="Gene3D" id="3.40.50.150">
    <property type="entry name" value="Vaccinia Virus protein VP39"/>
    <property type="match status" value="1"/>
</dbReference>
<feature type="domain" description="Methyltransferase type 11" evidence="1">
    <location>
        <begin position="175"/>
        <end position="242"/>
    </location>
</feature>
<dbReference type="GO" id="GO:0008757">
    <property type="term" value="F:S-adenosylmethionine-dependent methyltransferase activity"/>
    <property type="evidence" value="ECO:0007669"/>
    <property type="project" value="InterPro"/>
</dbReference>
<accession>A0A3M0JHD6</accession>
<comment type="caution">
    <text evidence="2">The sequence shown here is derived from an EMBL/GenBank/DDBJ whole genome shotgun (WGS) entry which is preliminary data.</text>
</comment>
<organism evidence="2 3">
    <name type="scientific">Hirundo rustica rustica</name>
    <dbReference type="NCBI Taxonomy" id="333673"/>
    <lineage>
        <taxon>Eukaryota</taxon>
        <taxon>Metazoa</taxon>
        <taxon>Chordata</taxon>
        <taxon>Craniata</taxon>
        <taxon>Vertebrata</taxon>
        <taxon>Euteleostomi</taxon>
        <taxon>Archelosauria</taxon>
        <taxon>Archosauria</taxon>
        <taxon>Dinosauria</taxon>
        <taxon>Saurischia</taxon>
        <taxon>Theropoda</taxon>
        <taxon>Coelurosauria</taxon>
        <taxon>Aves</taxon>
        <taxon>Neognathae</taxon>
        <taxon>Neoaves</taxon>
        <taxon>Telluraves</taxon>
        <taxon>Australaves</taxon>
        <taxon>Passeriformes</taxon>
        <taxon>Sylvioidea</taxon>
        <taxon>Hirundinidae</taxon>
        <taxon>Hirundo</taxon>
    </lineage>
</organism>
<dbReference type="InterPro" id="IPR013216">
    <property type="entry name" value="Methyltransf_11"/>
</dbReference>
<proteinExistence type="predicted"/>
<dbReference type="InterPro" id="IPR029063">
    <property type="entry name" value="SAM-dependent_MTases_sf"/>
</dbReference>
<dbReference type="PANTHER" id="PTHR43675">
    <property type="entry name" value="ARSENITE METHYLTRANSFERASE"/>
    <property type="match status" value="1"/>
</dbReference>
<dbReference type="SUPFAM" id="SSF53335">
    <property type="entry name" value="S-adenosyl-L-methionine-dependent methyltransferases"/>
    <property type="match status" value="1"/>
</dbReference>
<dbReference type="Pfam" id="PF08241">
    <property type="entry name" value="Methyltransf_11"/>
    <property type="match status" value="1"/>
</dbReference>
<keyword evidence="3" id="KW-1185">Reference proteome</keyword>
<dbReference type="InterPro" id="IPR026669">
    <property type="entry name" value="Arsenite_MeTrfase-like"/>
</dbReference>
<sequence length="260" mass="29818">MELEAARRAVLAAVRGTRAADLPRLLHWMRNTPFTLMSTGLEYKIISLPYWFYFLAALDNDFDELVVSNSDVVLRNIAEDLRNCLPIEAMFTSEHQAVQKIHQHPLPMIHVDAFLYDDDVVDSLCEEGKMSRSYCTECGSYKTASLEFISHSFSLMELKFLYQHVLPDLTGKGYLYSSASQLYGVEMNADFCQLQETMITKYKFIDRIKVVHADICTQPSLLQKADVVVMNNVFEYFLDRQEQARTVLGHWASSGEEEVD</sequence>
<evidence type="ECO:0000313" key="3">
    <source>
        <dbReference type="Proteomes" id="UP000269221"/>
    </source>
</evidence>
<evidence type="ECO:0000313" key="2">
    <source>
        <dbReference type="EMBL" id="RMC00568.1"/>
    </source>
</evidence>
<gene>
    <name evidence="2" type="ORF">DUI87_23184</name>
</gene>
<dbReference type="STRING" id="333673.A0A3M0JHD6"/>
<dbReference type="Proteomes" id="UP000269221">
    <property type="component" value="Unassembled WGS sequence"/>
</dbReference>
<dbReference type="OrthoDB" id="15794at2759"/>
<dbReference type="EMBL" id="QRBI01000144">
    <property type="protein sequence ID" value="RMC00568.1"/>
    <property type="molecule type" value="Genomic_DNA"/>
</dbReference>
<protein>
    <recommendedName>
        <fullName evidence="1">Methyltransferase type 11 domain-containing protein</fullName>
    </recommendedName>
</protein>
<evidence type="ECO:0000259" key="1">
    <source>
        <dbReference type="Pfam" id="PF08241"/>
    </source>
</evidence>